<keyword evidence="5 8" id="KW-0645">Protease</keyword>
<keyword evidence="8" id="KW-0479">Metal-binding</keyword>
<evidence type="ECO:0000256" key="7">
    <source>
        <dbReference type="ARBA" id="ARBA00023211"/>
    </source>
</evidence>
<dbReference type="InterPro" id="IPR011356">
    <property type="entry name" value="Leucine_aapep/pepB"/>
</dbReference>
<evidence type="ECO:0000259" key="9">
    <source>
        <dbReference type="PROSITE" id="PS00631"/>
    </source>
</evidence>
<dbReference type="AlphaFoldDB" id="A0A0G3I406"/>
<organism evidence="10 11">
    <name type="scientific">Candidatus Liberibacter africanus PTSAPSY</name>
    <dbReference type="NCBI Taxonomy" id="1277257"/>
    <lineage>
        <taxon>Bacteria</taxon>
        <taxon>Pseudomonadati</taxon>
        <taxon>Pseudomonadota</taxon>
        <taxon>Alphaproteobacteria</taxon>
        <taxon>Hyphomicrobiales</taxon>
        <taxon>Rhizobiaceae</taxon>
        <taxon>Liberibacter</taxon>
    </lineage>
</organism>
<dbReference type="EC" id="3.4.11.10" evidence="8"/>
<feature type="binding site" evidence="8">
    <location>
        <position position="266"/>
    </location>
    <ligand>
        <name>Mn(2+)</name>
        <dbReference type="ChEBI" id="CHEBI:29035"/>
        <label>1</label>
    </ligand>
</feature>
<dbReference type="HAMAP" id="MF_00181">
    <property type="entry name" value="Cytosol_peptidase_M17"/>
    <property type="match status" value="1"/>
</dbReference>
<keyword evidence="8" id="KW-0963">Cytoplasm</keyword>
<feature type="binding site" evidence="8">
    <location>
        <position position="284"/>
    </location>
    <ligand>
        <name>Mn(2+)</name>
        <dbReference type="ChEBI" id="CHEBI:29035"/>
        <label>2</label>
    </ligand>
</feature>
<keyword evidence="4 8" id="KW-0031">Aminopeptidase</keyword>
<dbReference type="Gene3D" id="3.40.630.10">
    <property type="entry name" value="Zn peptidases"/>
    <property type="match status" value="1"/>
</dbReference>
<dbReference type="STRING" id="1277257.G293_01565"/>
<dbReference type="RefSeq" id="WP_047264004.1">
    <property type="nucleotide sequence ID" value="NZ_CP004021.1"/>
</dbReference>
<comment type="similarity">
    <text evidence="3 8">Belongs to the peptidase M17 family.</text>
</comment>
<dbReference type="SUPFAM" id="SSF52949">
    <property type="entry name" value="Macro domain-like"/>
    <property type="match status" value="1"/>
</dbReference>
<proteinExistence type="inferred from homology"/>
<comment type="cofactor">
    <cofactor evidence="8">
        <name>Mn(2+)</name>
        <dbReference type="ChEBI" id="CHEBI:29035"/>
    </cofactor>
    <text evidence="8">Binds 2 manganese ions per subunit.</text>
</comment>
<dbReference type="Pfam" id="PF00883">
    <property type="entry name" value="Peptidase_M17"/>
    <property type="match status" value="1"/>
</dbReference>
<evidence type="ECO:0000256" key="8">
    <source>
        <dbReference type="HAMAP-Rule" id="MF_00181"/>
    </source>
</evidence>
<comment type="catalytic activity">
    <reaction evidence="1 8">
        <text>Release of an N-terminal amino acid, Xaa-|-Yaa-, in which Xaa is preferably Leu, but may be other amino acids including Pro although not Arg or Lys, and Yaa may be Pro. Amino acid amides and methyl esters are also readily hydrolyzed, but rates on arylamides are exceedingly low.</text>
        <dbReference type="EC" id="3.4.11.1"/>
    </reaction>
</comment>
<evidence type="ECO:0000313" key="10">
    <source>
        <dbReference type="EMBL" id="AKK19945.1"/>
    </source>
</evidence>
<dbReference type="PANTHER" id="PTHR11963:SF23">
    <property type="entry name" value="CYTOSOL AMINOPEPTIDASE"/>
    <property type="match status" value="1"/>
</dbReference>
<dbReference type="Pfam" id="PF02789">
    <property type="entry name" value="Peptidase_M17_N"/>
    <property type="match status" value="1"/>
</dbReference>
<comment type="subcellular location">
    <subcellularLocation>
        <location evidence="8">Cytoplasm</location>
    </subcellularLocation>
</comment>
<reference evidence="10 11" key="1">
    <citation type="journal article" date="2015" name="Genome Announc.">
        <title>Complete Genome Sequence of 'Candidatus Liberibacter africanus,' a Bacterium Associated with Citrus Huanglongbing.</title>
        <authorList>
            <person name="Lin H."/>
            <person name="Pietersen G."/>
            <person name="Han C."/>
            <person name="Read D.A."/>
            <person name="Lou B."/>
            <person name="Gupta G."/>
            <person name="Civerolo E.L."/>
        </authorList>
    </citation>
    <scope>NUCLEOTIDE SEQUENCE [LARGE SCALE GENOMIC DNA]</scope>
    <source>
        <strain evidence="10 11">PTSAPSY</strain>
    </source>
</reference>
<dbReference type="InterPro" id="IPR043472">
    <property type="entry name" value="Macro_dom-like"/>
</dbReference>
<dbReference type="InterPro" id="IPR000819">
    <property type="entry name" value="Peptidase_M17_C"/>
</dbReference>
<comment type="function">
    <text evidence="8">Presumably involved in the processing and regular turnover of intracellular proteins. Catalyzes the removal of unsubstituted N-terminal amino acids from various peptides.</text>
</comment>
<dbReference type="KEGG" id="lau:G293_01565"/>
<keyword evidence="6 8" id="KW-0378">Hydrolase</keyword>
<keyword evidence="7 8" id="KW-0464">Manganese</keyword>
<evidence type="ECO:0000256" key="6">
    <source>
        <dbReference type="ARBA" id="ARBA00022801"/>
    </source>
</evidence>
<feature type="active site" evidence="8">
    <location>
        <position position="347"/>
    </location>
</feature>
<sequence>MDMNFSFAKSPSIKKGGLAILLKTSFSEISGLSFIGSSSSIMRAASIKKFTGESKSHLNILVPVDCVWDRLVVVGIGDPRKGVCSWLKAGGYAASYVEEDKNIEIFVDIPEYSITKAEIRDFIIGFMLKSYTFDRYKTKKTDGSSMLSSEGDISVTIVTQEFEQFSKVIEDVKSVVKGVNLARNIVNEPANVLGTDEFCEQVRKLEDLGVEVEILDKSSMQNLGMQALLAVSQGSSRPPYLVVMKWKGGDSGQKPLAFVGKGVVFDSGGISIKPSNGMEDMKGDLAGAAAVTGLLCVLAGRKAKVNAIGILALVENMPDASAQRPGDIVRSMSGQTIEVINTDAEGRLILADALWYCHTHYNPCLMVDLATLTGAMVVSLGNIYAGLFANNDTLSEQLLSSGLSTGELLWRMPMSEEYNKLIESKFADMKNIGGRGAGSIVAAQFLEKFVNDTLWAHIDIAGTATGNHFKEINPSWASGFGVRLLDEFVRSFYEK</sequence>
<feature type="binding site" evidence="8">
    <location>
        <position position="343"/>
    </location>
    <ligand>
        <name>Mn(2+)</name>
        <dbReference type="ChEBI" id="CHEBI:29035"/>
        <label>1</label>
    </ligand>
</feature>
<dbReference type="CDD" id="cd00433">
    <property type="entry name" value="Peptidase_M17"/>
    <property type="match status" value="1"/>
</dbReference>
<dbReference type="InterPro" id="IPR008283">
    <property type="entry name" value="Peptidase_M17_N"/>
</dbReference>
<dbReference type="Gene3D" id="3.40.220.10">
    <property type="entry name" value="Leucine Aminopeptidase, subunit E, domain 1"/>
    <property type="match status" value="1"/>
</dbReference>
<evidence type="ECO:0000256" key="5">
    <source>
        <dbReference type="ARBA" id="ARBA00022670"/>
    </source>
</evidence>
<dbReference type="NCBIfam" id="NF002077">
    <property type="entry name" value="PRK00913.2-4"/>
    <property type="match status" value="1"/>
</dbReference>
<feature type="binding site" evidence="8">
    <location>
        <position position="345"/>
    </location>
    <ligand>
        <name>Mn(2+)</name>
        <dbReference type="ChEBI" id="CHEBI:29035"/>
        <label>2</label>
    </ligand>
</feature>
<name>A0A0G3I406_LIBAF</name>
<dbReference type="PROSITE" id="PS00631">
    <property type="entry name" value="CYTOSOL_AP"/>
    <property type="match status" value="1"/>
</dbReference>
<dbReference type="InterPro" id="IPR023042">
    <property type="entry name" value="Peptidase_M17_leu_NH2_pept"/>
</dbReference>
<feature type="binding site" evidence="8">
    <location>
        <position position="261"/>
    </location>
    <ligand>
        <name>Mn(2+)</name>
        <dbReference type="ChEBI" id="CHEBI:29035"/>
        <label>2</label>
    </ligand>
</feature>
<dbReference type="EC" id="3.4.11.1" evidence="8"/>
<dbReference type="GO" id="GO:0030145">
    <property type="term" value="F:manganese ion binding"/>
    <property type="evidence" value="ECO:0007669"/>
    <property type="project" value="UniProtKB-UniRule"/>
</dbReference>
<dbReference type="GO" id="GO:0005737">
    <property type="term" value="C:cytoplasm"/>
    <property type="evidence" value="ECO:0007669"/>
    <property type="project" value="UniProtKB-SubCell"/>
</dbReference>
<evidence type="ECO:0000313" key="11">
    <source>
        <dbReference type="Proteomes" id="UP000035503"/>
    </source>
</evidence>
<keyword evidence="11" id="KW-1185">Reference proteome</keyword>
<dbReference type="PATRIC" id="fig|1277257.4.peg.340"/>
<dbReference type="SUPFAM" id="SSF53187">
    <property type="entry name" value="Zn-dependent exopeptidases"/>
    <property type="match status" value="1"/>
</dbReference>
<dbReference type="GO" id="GO:0070006">
    <property type="term" value="F:metalloaminopeptidase activity"/>
    <property type="evidence" value="ECO:0007669"/>
    <property type="project" value="InterPro"/>
</dbReference>
<dbReference type="OrthoDB" id="9809354at2"/>
<gene>
    <name evidence="8" type="primary">pepA</name>
    <name evidence="10" type="ORF">G293_01565</name>
</gene>
<comment type="catalytic activity">
    <reaction evidence="2 8">
        <text>Release of an N-terminal amino acid, preferentially leucine, but not glutamic or aspartic acids.</text>
        <dbReference type="EC" id="3.4.11.10"/>
    </reaction>
</comment>
<evidence type="ECO:0000256" key="2">
    <source>
        <dbReference type="ARBA" id="ARBA00000967"/>
    </source>
</evidence>
<feature type="binding site" evidence="8">
    <location>
        <position position="345"/>
    </location>
    <ligand>
        <name>Mn(2+)</name>
        <dbReference type="ChEBI" id="CHEBI:29035"/>
        <label>1</label>
    </ligand>
</feature>
<dbReference type="Proteomes" id="UP000035503">
    <property type="component" value="Chromosome"/>
</dbReference>
<dbReference type="NCBIfam" id="NF002075">
    <property type="entry name" value="PRK00913.2-2"/>
    <property type="match status" value="1"/>
</dbReference>
<evidence type="ECO:0000256" key="4">
    <source>
        <dbReference type="ARBA" id="ARBA00022438"/>
    </source>
</evidence>
<evidence type="ECO:0000256" key="1">
    <source>
        <dbReference type="ARBA" id="ARBA00000135"/>
    </source>
</evidence>
<evidence type="ECO:0000256" key="3">
    <source>
        <dbReference type="ARBA" id="ARBA00009528"/>
    </source>
</evidence>
<feature type="active site" evidence="8">
    <location>
        <position position="273"/>
    </location>
</feature>
<dbReference type="PANTHER" id="PTHR11963">
    <property type="entry name" value="LEUCINE AMINOPEPTIDASE-RELATED"/>
    <property type="match status" value="1"/>
</dbReference>
<feature type="binding site" evidence="8">
    <location>
        <position position="266"/>
    </location>
    <ligand>
        <name>Mn(2+)</name>
        <dbReference type="ChEBI" id="CHEBI:29035"/>
        <label>2</label>
    </ligand>
</feature>
<dbReference type="EMBL" id="CP004021">
    <property type="protein sequence ID" value="AKK19945.1"/>
    <property type="molecule type" value="Genomic_DNA"/>
</dbReference>
<protein>
    <recommendedName>
        <fullName evidence="8">Probable cytosol aminopeptidase</fullName>
        <ecNumber evidence="8">3.4.11.1</ecNumber>
    </recommendedName>
    <alternativeName>
        <fullName evidence="8">Leucine aminopeptidase</fullName>
        <shortName evidence="8">LAP</shortName>
        <ecNumber evidence="8">3.4.11.10</ecNumber>
    </alternativeName>
    <alternativeName>
        <fullName evidence="8">Leucyl aminopeptidase</fullName>
    </alternativeName>
</protein>
<accession>A0A0G3I406</accession>
<feature type="domain" description="Cytosol aminopeptidase" evidence="9">
    <location>
        <begin position="341"/>
        <end position="348"/>
    </location>
</feature>
<dbReference type="GO" id="GO:0006508">
    <property type="term" value="P:proteolysis"/>
    <property type="evidence" value="ECO:0007669"/>
    <property type="project" value="UniProtKB-KW"/>
</dbReference>
<dbReference type="NCBIfam" id="NF002074">
    <property type="entry name" value="PRK00913.1-4"/>
    <property type="match status" value="1"/>
</dbReference>
<dbReference type="PRINTS" id="PR00481">
    <property type="entry name" value="LAMNOPPTDASE"/>
</dbReference>